<keyword evidence="10 14" id="KW-0067">ATP-binding</keyword>
<dbReference type="InterPro" id="IPR005467">
    <property type="entry name" value="His_kinase_dom"/>
</dbReference>
<keyword evidence="4 14" id="KW-0997">Cell inner membrane</keyword>
<dbReference type="SMART" id="SM00304">
    <property type="entry name" value="HAMP"/>
    <property type="match status" value="1"/>
</dbReference>
<dbReference type="InterPro" id="IPR003660">
    <property type="entry name" value="HAMP_dom"/>
</dbReference>
<keyword evidence="13 14" id="KW-0472">Membrane</keyword>
<dbReference type="Pfam" id="PF00672">
    <property type="entry name" value="HAMP"/>
    <property type="match status" value="1"/>
</dbReference>
<feature type="transmembrane region" description="Helical" evidence="14">
    <location>
        <begin position="177"/>
        <end position="197"/>
    </location>
</feature>
<comment type="caution">
    <text evidence="17">The sequence shown here is derived from an EMBL/GenBank/DDBJ whole genome shotgun (WGS) entry which is preliminary data.</text>
</comment>
<evidence type="ECO:0000256" key="11">
    <source>
        <dbReference type="ARBA" id="ARBA00022989"/>
    </source>
</evidence>
<dbReference type="Pfam" id="PF00512">
    <property type="entry name" value="HisKA"/>
    <property type="match status" value="1"/>
</dbReference>
<evidence type="ECO:0000313" key="17">
    <source>
        <dbReference type="EMBL" id="TDN87275.1"/>
    </source>
</evidence>
<evidence type="ECO:0000256" key="7">
    <source>
        <dbReference type="ARBA" id="ARBA00022692"/>
    </source>
</evidence>
<evidence type="ECO:0000256" key="10">
    <source>
        <dbReference type="ARBA" id="ARBA00022840"/>
    </source>
</evidence>
<protein>
    <recommendedName>
        <fullName evidence="14">Sensor protein</fullName>
        <ecNumber evidence="14">2.7.13.3</ecNumber>
    </recommendedName>
</protein>
<gene>
    <name evidence="17" type="ORF">EV677_3023</name>
</gene>
<keyword evidence="8 14" id="KW-0547">Nucleotide-binding</keyword>
<dbReference type="CDD" id="cd06225">
    <property type="entry name" value="HAMP"/>
    <property type="match status" value="1"/>
</dbReference>
<dbReference type="NCBIfam" id="TIGR01386">
    <property type="entry name" value="cztS_silS_copS"/>
    <property type="match status" value="1"/>
</dbReference>
<evidence type="ECO:0000256" key="9">
    <source>
        <dbReference type="ARBA" id="ARBA00022777"/>
    </source>
</evidence>
<dbReference type="FunFam" id="3.30.565.10:FF:000006">
    <property type="entry name" value="Sensor histidine kinase WalK"/>
    <property type="match status" value="1"/>
</dbReference>
<dbReference type="PROSITE" id="PS50109">
    <property type="entry name" value="HIS_KIN"/>
    <property type="match status" value="1"/>
</dbReference>
<dbReference type="Proteomes" id="UP000294737">
    <property type="component" value="Unassembled WGS sequence"/>
</dbReference>
<dbReference type="FunFam" id="1.10.287.130:FF:000001">
    <property type="entry name" value="Two-component sensor histidine kinase"/>
    <property type="match status" value="1"/>
</dbReference>
<comment type="catalytic activity">
    <reaction evidence="1 14">
        <text>ATP + protein L-histidine = ADP + protein N-phospho-L-histidine.</text>
        <dbReference type="EC" id="2.7.13.3"/>
    </reaction>
</comment>
<evidence type="ECO:0000256" key="4">
    <source>
        <dbReference type="ARBA" id="ARBA00022519"/>
    </source>
</evidence>
<evidence type="ECO:0000259" key="15">
    <source>
        <dbReference type="PROSITE" id="PS50109"/>
    </source>
</evidence>
<dbReference type="GO" id="GO:0000155">
    <property type="term" value="F:phosphorelay sensor kinase activity"/>
    <property type="evidence" value="ECO:0007669"/>
    <property type="project" value="InterPro"/>
</dbReference>
<evidence type="ECO:0000256" key="1">
    <source>
        <dbReference type="ARBA" id="ARBA00000085"/>
    </source>
</evidence>
<dbReference type="NCBIfam" id="NF007345">
    <property type="entry name" value="PRK09835.1"/>
    <property type="match status" value="1"/>
</dbReference>
<dbReference type="InterPro" id="IPR036890">
    <property type="entry name" value="HATPase_C_sf"/>
</dbReference>
<dbReference type="CDD" id="cd00075">
    <property type="entry name" value="HATPase"/>
    <property type="match status" value="1"/>
</dbReference>
<dbReference type="InterPro" id="IPR006290">
    <property type="entry name" value="CztS_silS_copS"/>
</dbReference>
<evidence type="ECO:0000313" key="18">
    <source>
        <dbReference type="Proteomes" id="UP000294737"/>
    </source>
</evidence>
<dbReference type="Gene3D" id="1.10.287.130">
    <property type="match status" value="1"/>
</dbReference>
<feature type="domain" description="HAMP" evidence="16">
    <location>
        <begin position="198"/>
        <end position="251"/>
    </location>
</feature>
<dbReference type="EMBL" id="SNWF01000012">
    <property type="protein sequence ID" value="TDN87275.1"/>
    <property type="molecule type" value="Genomic_DNA"/>
</dbReference>
<dbReference type="InterPro" id="IPR050428">
    <property type="entry name" value="TCS_sensor_his_kinase"/>
</dbReference>
<dbReference type="InterPro" id="IPR004358">
    <property type="entry name" value="Sig_transdc_His_kin-like_C"/>
</dbReference>
<evidence type="ECO:0000256" key="13">
    <source>
        <dbReference type="ARBA" id="ARBA00023136"/>
    </source>
</evidence>
<dbReference type="Pfam" id="PF02518">
    <property type="entry name" value="HATPase_c"/>
    <property type="match status" value="1"/>
</dbReference>
<evidence type="ECO:0000259" key="16">
    <source>
        <dbReference type="PROSITE" id="PS50885"/>
    </source>
</evidence>
<dbReference type="Gene3D" id="6.10.340.10">
    <property type="match status" value="1"/>
</dbReference>
<keyword evidence="5" id="KW-0597">Phosphoprotein</keyword>
<dbReference type="SMART" id="SM00387">
    <property type="entry name" value="HATPase_c"/>
    <property type="match status" value="1"/>
</dbReference>
<keyword evidence="12 14" id="KW-0902">Two-component regulatory system</keyword>
<evidence type="ECO:0000256" key="5">
    <source>
        <dbReference type="ARBA" id="ARBA00022553"/>
    </source>
</evidence>
<feature type="domain" description="Histidine kinase" evidence="15">
    <location>
        <begin position="259"/>
        <end position="472"/>
    </location>
</feature>
<evidence type="ECO:0000256" key="14">
    <source>
        <dbReference type="RuleBase" id="RU364088"/>
    </source>
</evidence>
<dbReference type="PANTHER" id="PTHR45436">
    <property type="entry name" value="SENSOR HISTIDINE KINASE YKOH"/>
    <property type="match status" value="1"/>
</dbReference>
<evidence type="ECO:0000256" key="8">
    <source>
        <dbReference type="ARBA" id="ARBA00022741"/>
    </source>
</evidence>
<keyword evidence="3 14" id="KW-1003">Cell membrane</keyword>
<dbReference type="PANTHER" id="PTHR45436:SF15">
    <property type="entry name" value="SENSOR HISTIDINE KINASE CUSS"/>
    <property type="match status" value="1"/>
</dbReference>
<dbReference type="InterPro" id="IPR036097">
    <property type="entry name" value="HisK_dim/P_sf"/>
</dbReference>
<dbReference type="InterPro" id="IPR003594">
    <property type="entry name" value="HATPase_dom"/>
</dbReference>
<feature type="non-terminal residue" evidence="17">
    <location>
        <position position="472"/>
    </location>
</feature>
<sequence>MEIKVANKRRPISLAWRVTVLVGIATTLVFLTFNWIIVRSLEHHFAEQDAGELQAVANAVVKTLRAPGLQGNKDAMTQQLSAIAVGHHGISYGVLKRSGTPVYLSSGPDLAPVFAGEKSSVHIREDRLVIWRADGKSYRGGALEVDADAIQAGEPYLVAVAMDIDFHLDFLDMFKRILWWATLIVALIALVVAWFAVQWGHRPIRKVSKEIRAIRSSQLDVRLSPTDVPIELEELAVSFNDMLGRIEDGFGKLANFSADIAHELRTPVTNLTTQTQVALSQVRTADEYREVLYSNLEEFDRMSLMISDMLFLAQTENDPRNLRLANTDVTALIQGLFDYFGMLAEDASITLTLTGNAKPIWADREMMLRALSNLLSNAIRYSSPGSSVIVRLIQDEKYTGITIENPGEQISEVDLPKLFDRFFRTDPSRKRKSGAGLGLAIVKSIVEAHGGTVKASSQNGWNKFQINLPVIH</sequence>
<dbReference type="InterPro" id="IPR048590">
    <property type="entry name" value="CusS-like_sensor"/>
</dbReference>
<accession>A0A4R6G1A2</accession>
<keyword evidence="18" id="KW-1185">Reference proteome</keyword>
<keyword evidence="9 14" id="KW-0418">Kinase</keyword>
<dbReference type="RefSeq" id="WP_112993218.1">
    <property type="nucleotide sequence ID" value="NZ_PTLZ01000007.1"/>
</dbReference>
<organism evidence="17 18">
    <name type="scientific">Herminiimonas fonticola</name>
    <dbReference type="NCBI Taxonomy" id="303380"/>
    <lineage>
        <taxon>Bacteria</taxon>
        <taxon>Pseudomonadati</taxon>
        <taxon>Pseudomonadota</taxon>
        <taxon>Betaproteobacteria</taxon>
        <taxon>Burkholderiales</taxon>
        <taxon>Oxalobacteraceae</taxon>
        <taxon>Herminiimonas</taxon>
    </lineage>
</organism>
<feature type="transmembrane region" description="Helical" evidence="14">
    <location>
        <begin position="14"/>
        <end position="37"/>
    </location>
</feature>
<evidence type="ECO:0000256" key="12">
    <source>
        <dbReference type="ARBA" id="ARBA00023012"/>
    </source>
</evidence>
<dbReference type="EC" id="2.7.13.3" evidence="14"/>
<dbReference type="InterPro" id="IPR003661">
    <property type="entry name" value="HisK_dim/P_dom"/>
</dbReference>
<reference evidence="17 18" key="1">
    <citation type="submission" date="2019-03" db="EMBL/GenBank/DDBJ databases">
        <title>Genomic Encyclopedia of Type Strains, Phase IV (KMG-IV): sequencing the most valuable type-strain genomes for metagenomic binning, comparative biology and taxonomic classification.</title>
        <authorList>
            <person name="Goeker M."/>
        </authorList>
    </citation>
    <scope>NUCLEOTIDE SEQUENCE [LARGE SCALE GENOMIC DNA]</scope>
    <source>
        <strain evidence="17 18">DSM 18555</strain>
    </source>
</reference>
<keyword evidence="11 14" id="KW-1133">Transmembrane helix</keyword>
<dbReference type="AlphaFoldDB" id="A0A4R6G1A2"/>
<dbReference type="GO" id="GO:0005886">
    <property type="term" value="C:plasma membrane"/>
    <property type="evidence" value="ECO:0007669"/>
    <property type="project" value="UniProtKB-SubCell"/>
</dbReference>
<comment type="subcellular location">
    <subcellularLocation>
        <location evidence="2">Cell inner membrane</location>
        <topology evidence="2">Multi-pass membrane protein</topology>
    </subcellularLocation>
</comment>
<dbReference type="Gene3D" id="3.30.565.10">
    <property type="entry name" value="Histidine kinase-like ATPase, C-terminal domain"/>
    <property type="match status" value="1"/>
</dbReference>
<dbReference type="SUPFAM" id="SSF55874">
    <property type="entry name" value="ATPase domain of HSP90 chaperone/DNA topoisomerase II/histidine kinase"/>
    <property type="match status" value="1"/>
</dbReference>
<dbReference type="SMART" id="SM00388">
    <property type="entry name" value="HisKA"/>
    <property type="match status" value="1"/>
</dbReference>
<keyword evidence="6 14" id="KW-0808">Transferase</keyword>
<name>A0A4R6G1A2_9BURK</name>
<proteinExistence type="predicted"/>
<evidence type="ECO:0000256" key="6">
    <source>
        <dbReference type="ARBA" id="ARBA00022679"/>
    </source>
</evidence>
<dbReference type="Pfam" id="PF21085">
    <property type="entry name" value="CusS"/>
    <property type="match status" value="1"/>
</dbReference>
<dbReference type="SUPFAM" id="SSF47384">
    <property type="entry name" value="Homodimeric domain of signal transducing histidine kinase"/>
    <property type="match status" value="1"/>
</dbReference>
<evidence type="ECO:0000256" key="2">
    <source>
        <dbReference type="ARBA" id="ARBA00004429"/>
    </source>
</evidence>
<dbReference type="OrthoDB" id="9786919at2"/>
<dbReference type="PRINTS" id="PR00344">
    <property type="entry name" value="BCTRLSENSOR"/>
</dbReference>
<comment type="function">
    <text evidence="14">Member of a two-component regulatory system.</text>
</comment>
<dbReference type="PROSITE" id="PS50885">
    <property type="entry name" value="HAMP"/>
    <property type="match status" value="1"/>
</dbReference>
<keyword evidence="7 14" id="KW-0812">Transmembrane</keyword>
<dbReference type="GO" id="GO:0005524">
    <property type="term" value="F:ATP binding"/>
    <property type="evidence" value="ECO:0007669"/>
    <property type="project" value="UniProtKB-KW"/>
</dbReference>
<dbReference type="CDD" id="cd00082">
    <property type="entry name" value="HisKA"/>
    <property type="match status" value="1"/>
</dbReference>
<evidence type="ECO:0000256" key="3">
    <source>
        <dbReference type="ARBA" id="ARBA00022475"/>
    </source>
</evidence>